<feature type="compositionally biased region" description="Acidic residues" evidence="1">
    <location>
        <begin position="185"/>
        <end position="200"/>
    </location>
</feature>
<dbReference type="Pfam" id="PF10302">
    <property type="entry name" value="Dsc3_N"/>
    <property type="match status" value="1"/>
</dbReference>
<feature type="compositionally biased region" description="Polar residues" evidence="1">
    <location>
        <begin position="149"/>
        <end position="161"/>
    </location>
</feature>
<dbReference type="AlphaFoldDB" id="A0A7S3PDL0"/>
<evidence type="ECO:0000259" key="3">
    <source>
        <dbReference type="Pfam" id="PF10302"/>
    </source>
</evidence>
<keyword evidence="2" id="KW-1133">Transmembrane helix</keyword>
<dbReference type="Gene3D" id="3.10.20.90">
    <property type="entry name" value="Phosphatidylinositol 3-kinase Catalytic Subunit, Chain A, domain 1"/>
    <property type="match status" value="1"/>
</dbReference>
<evidence type="ECO:0000256" key="2">
    <source>
        <dbReference type="SAM" id="Phobius"/>
    </source>
</evidence>
<reference evidence="5" key="1">
    <citation type="submission" date="2021-01" db="EMBL/GenBank/DDBJ databases">
        <authorList>
            <person name="Corre E."/>
            <person name="Pelletier E."/>
            <person name="Niang G."/>
            <person name="Scheremetjew M."/>
            <person name="Finn R."/>
            <person name="Kale V."/>
            <person name="Holt S."/>
            <person name="Cochrane G."/>
            <person name="Meng A."/>
            <person name="Brown T."/>
            <person name="Cohen L."/>
        </authorList>
    </citation>
    <scope>NUCLEOTIDE SEQUENCE</scope>
    <source>
        <strain evidence="5">CCMP127</strain>
    </source>
</reference>
<feature type="domain" description="DSC E3 ubiquitin ligase complex subunit 3 ubiquitin-like" evidence="3">
    <location>
        <begin position="38"/>
        <end position="103"/>
    </location>
</feature>
<sequence>MDPLLLPKQGVKTLSDDEEDGVEDIPLKDEETWNLRVKSLKDVSILVRPRDTVKAVKDAVRQALGPDLTRDRPYTRLVCKGRLLAPDAALLKDLSVVQPDDVVHAVLSASAPREGPQAALQRGVSDTSGAEASTPVSAPSRTSSRRNSNHQENPGSASSGPSRRAWRGAGINAAGIAVRQTAADSDGEDDDDEDSVEDVENGGWMGFDRLRRAGLSRSDVVTMRVYFGRSIDRFIRQNPEQTTFANETDPRRRRLLQEELWMAAQGPLSEFRLNINPMTSASGAPPSWVAGGSASGWNNTTTARGGVSPSEALWRSGGLSAAVGTDRDFIWGFLLGFLVGLLMLVWVWMPSVPHKQKLGILTGISFQLALTMLRTSGDVEDNNQYLVHEGDDLFLQD</sequence>
<organism evidence="5">
    <name type="scientific">Amphora coffeiformis</name>
    <dbReference type="NCBI Taxonomy" id="265554"/>
    <lineage>
        <taxon>Eukaryota</taxon>
        <taxon>Sar</taxon>
        <taxon>Stramenopiles</taxon>
        <taxon>Ochrophyta</taxon>
        <taxon>Bacillariophyta</taxon>
        <taxon>Bacillariophyceae</taxon>
        <taxon>Bacillariophycidae</taxon>
        <taxon>Thalassiophysales</taxon>
        <taxon>Catenulaceae</taxon>
        <taxon>Amphora</taxon>
    </lineage>
</organism>
<dbReference type="EMBL" id="HBIM01024897">
    <property type="protein sequence ID" value="CAE0421860.1"/>
    <property type="molecule type" value="Transcribed_RNA"/>
</dbReference>
<name>A0A7S3PDL0_9STRA</name>
<protein>
    <recommendedName>
        <fullName evidence="6">Ubiquitin-like domain-containing protein</fullName>
    </recommendedName>
</protein>
<feature type="region of interest" description="Disordered" evidence="1">
    <location>
        <begin position="180"/>
        <end position="202"/>
    </location>
</feature>
<dbReference type="PANTHER" id="PTHR28049:SF1">
    <property type="entry name" value="DSC E3 UBIQUITIN LIGASE COMPLEX SUBUNIT 3"/>
    <property type="match status" value="1"/>
</dbReference>
<evidence type="ECO:0000313" key="5">
    <source>
        <dbReference type="EMBL" id="CAE0421860.1"/>
    </source>
</evidence>
<dbReference type="GO" id="GO:0005783">
    <property type="term" value="C:endoplasmic reticulum"/>
    <property type="evidence" value="ECO:0007669"/>
    <property type="project" value="TreeGrafter"/>
</dbReference>
<dbReference type="Pfam" id="PF13373">
    <property type="entry name" value="Dsc3_C"/>
    <property type="match status" value="1"/>
</dbReference>
<evidence type="ECO:0000256" key="1">
    <source>
        <dbReference type="SAM" id="MobiDB-lite"/>
    </source>
</evidence>
<evidence type="ECO:0008006" key="6">
    <source>
        <dbReference type="Google" id="ProtNLM"/>
    </source>
</evidence>
<gene>
    <name evidence="5" type="ORF">ACOF00016_LOCUS18478</name>
</gene>
<feature type="compositionally biased region" description="Polar residues" evidence="1">
    <location>
        <begin position="124"/>
        <end position="142"/>
    </location>
</feature>
<dbReference type="GO" id="GO:0044695">
    <property type="term" value="C:Dsc E3 ubiquitin ligase complex"/>
    <property type="evidence" value="ECO:0007669"/>
    <property type="project" value="InterPro"/>
</dbReference>
<accession>A0A7S3PDL0</accession>
<feature type="region of interest" description="Disordered" evidence="1">
    <location>
        <begin position="108"/>
        <end position="166"/>
    </location>
</feature>
<dbReference type="SUPFAM" id="SSF54236">
    <property type="entry name" value="Ubiquitin-like"/>
    <property type="match status" value="1"/>
</dbReference>
<dbReference type="InterPro" id="IPR019413">
    <property type="entry name" value="Dsc3_ub-like_dom"/>
</dbReference>
<keyword evidence="2" id="KW-0472">Membrane</keyword>
<dbReference type="PANTHER" id="PTHR28049">
    <property type="entry name" value="TRANSMEMBRANE PROTEIN YOR223W"/>
    <property type="match status" value="1"/>
</dbReference>
<dbReference type="InterPro" id="IPR029071">
    <property type="entry name" value="Ubiquitin-like_domsf"/>
</dbReference>
<dbReference type="InterPro" id="IPR045226">
    <property type="entry name" value="Dsc3"/>
</dbReference>
<evidence type="ECO:0000259" key="4">
    <source>
        <dbReference type="Pfam" id="PF13373"/>
    </source>
</evidence>
<feature type="transmembrane region" description="Helical" evidence="2">
    <location>
        <begin position="329"/>
        <end position="349"/>
    </location>
</feature>
<proteinExistence type="predicted"/>
<keyword evidence="2" id="KW-0812">Transmembrane</keyword>
<feature type="domain" description="DSC E3 ubiquitin ligase complex subunit 3 C-terminal" evidence="4">
    <location>
        <begin position="206"/>
        <end position="374"/>
    </location>
</feature>
<dbReference type="InterPro" id="IPR025390">
    <property type="entry name" value="Dsc3_C"/>
</dbReference>